<protein>
    <recommendedName>
        <fullName evidence="4">DUF3741 domain-containing protein</fullName>
    </recommendedName>
</protein>
<dbReference type="KEGG" id="eus:EUTSA_v10003405mg"/>
<reference evidence="2 3" key="1">
    <citation type="journal article" date="2013" name="Front. Plant Sci.">
        <title>The Reference Genome of the Halophytic Plant Eutrema salsugineum.</title>
        <authorList>
            <person name="Yang R."/>
            <person name="Jarvis D.E."/>
            <person name="Chen H."/>
            <person name="Beilstein M.A."/>
            <person name="Grimwood J."/>
            <person name="Jenkins J."/>
            <person name="Shu S."/>
            <person name="Prochnik S."/>
            <person name="Xin M."/>
            <person name="Ma C."/>
            <person name="Schmutz J."/>
            <person name="Wing R.A."/>
            <person name="Mitchell-Olds T."/>
            <person name="Schumaker K.S."/>
            <person name="Wang X."/>
        </authorList>
    </citation>
    <scope>NUCLEOTIDE SEQUENCE [LARGE SCALE GENOMIC DNA]</scope>
</reference>
<feature type="compositionally biased region" description="Basic and acidic residues" evidence="1">
    <location>
        <begin position="434"/>
        <end position="444"/>
    </location>
</feature>
<feature type="compositionally biased region" description="Polar residues" evidence="1">
    <location>
        <begin position="365"/>
        <end position="375"/>
    </location>
</feature>
<dbReference type="PANTHER" id="PTHR34282">
    <property type="entry name" value="OS01G0228800 PROTEIN-RELATED"/>
    <property type="match status" value="1"/>
</dbReference>
<dbReference type="STRING" id="72664.V4L3B8"/>
<dbReference type="EMBL" id="KI517441">
    <property type="protein sequence ID" value="ESQ44815.1"/>
    <property type="molecule type" value="Genomic_DNA"/>
</dbReference>
<feature type="compositionally biased region" description="Polar residues" evidence="1">
    <location>
        <begin position="403"/>
        <end position="416"/>
    </location>
</feature>
<dbReference type="AlphaFoldDB" id="V4L3B8"/>
<feature type="compositionally biased region" description="Basic and acidic residues" evidence="1">
    <location>
        <begin position="316"/>
        <end position="342"/>
    </location>
</feature>
<feature type="region of interest" description="Disordered" evidence="1">
    <location>
        <begin position="310"/>
        <end position="342"/>
    </location>
</feature>
<gene>
    <name evidence="2" type="ORF">EUTSA_v10003405mg</name>
</gene>
<evidence type="ECO:0000313" key="3">
    <source>
        <dbReference type="Proteomes" id="UP000030689"/>
    </source>
</evidence>
<evidence type="ECO:0000256" key="1">
    <source>
        <dbReference type="SAM" id="MobiDB-lite"/>
    </source>
</evidence>
<feature type="region of interest" description="Disordered" evidence="1">
    <location>
        <begin position="364"/>
        <end position="444"/>
    </location>
</feature>
<evidence type="ECO:0008006" key="4">
    <source>
        <dbReference type="Google" id="ProtNLM"/>
    </source>
</evidence>
<keyword evidence="3" id="KW-1185">Reference proteome</keyword>
<feature type="region of interest" description="Disordered" evidence="1">
    <location>
        <begin position="134"/>
        <end position="154"/>
    </location>
</feature>
<dbReference type="Proteomes" id="UP000030689">
    <property type="component" value="Unassembled WGS sequence"/>
</dbReference>
<feature type="compositionally biased region" description="Low complexity" evidence="1">
    <location>
        <begin position="145"/>
        <end position="154"/>
    </location>
</feature>
<name>V4L3B8_EUTSA</name>
<accession>V4L3B8</accession>
<dbReference type="OMA" id="DSEYMIR"/>
<evidence type="ECO:0000313" key="2">
    <source>
        <dbReference type="EMBL" id="ESQ44815.1"/>
    </source>
</evidence>
<organism evidence="2 3">
    <name type="scientific">Eutrema salsugineum</name>
    <name type="common">Saltwater cress</name>
    <name type="synonym">Sisymbrium salsugineum</name>
    <dbReference type="NCBI Taxonomy" id="72664"/>
    <lineage>
        <taxon>Eukaryota</taxon>
        <taxon>Viridiplantae</taxon>
        <taxon>Streptophyta</taxon>
        <taxon>Embryophyta</taxon>
        <taxon>Tracheophyta</taxon>
        <taxon>Spermatophyta</taxon>
        <taxon>Magnoliopsida</taxon>
        <taxon>eudicotyledons</taxon>
        <taxon>Gunneridae</taxon>
        <taxon>Pentapetalae</taxon>
        <taxon>rosids</taxon>
        <taxon>malvids</taxon>
        <taxon>Brassicales</taxon>
        <taxon>Brassicaceae</taxon>
        <taxon>Eutremeae</taxon>
        <taxon>Eutrema</taxon>
    </lineage>
</organism>
<feature type="compositionally biased region" description="Basic and acidic residues" evidence="1">
    <location>
        <begin position="378"/>
        <end position="388"/>
    </location>
</feature>
<dbReference type="eggNOG" id="ENOG502QX43">
    <property type="taxonomic scope" value="Eukaryota"/>
</dbReference>
<dbReference type="PANTHER" id="PTHR34282:SF1">
    <property type="entry name" value="DUF3741 DOMAIN-CONTAINING PROTEIN"/>
    <property type="match status" value="1"/>
</dbReference>
<dbReference type="Gramene" id="ESQ44815">
    <property type="protein sequence ID" value="ESQ44815"/>
    <property type="gene ID" value="EUTSA_v10003405mg"/>
</dbReference>
<sequence>MSSNGEKRMMKRSDFAQKLLDDLRVRKEQLSISQNCISTDNYAYSNRRLKGSKETRAKYTQFQDFNYGGAKSLTCGREASNQIIPYGKGQSMEKIDLSKALTLALENTGKATREDPSGSASIISFLHEVGKRSMGYGTEEKRSSQRQPCSSSQQLPMVHVHIKEISKGAQKLNQIIKACSNGLSFRKGRYSIQCGDQLMEGAIELEQSLRLLVDIQQASSEYLTNKQRKNRIKLLEENDDDDEEEVPNRDYRKIKEVAKSDIKMRLLALNYPEDKNNKHRRQAISCENTHQKSQNGRIPNVVAKLMGLGDFPEDEKETKNKSDASIKSAENHSRRRVSEASKNLAELKAKRNLTSLDLVIHKETQNPANEINDQAKSQQKDREKDDSKSRKRNKASHKKDGEPTTTNVIRNHSSPSENKHKVVKRSQQKSFQKHSFEKKLLFRGEEEKSIKKEKLQHENDAMTNHPPKPLSSVDIPTKLPLTRKAKAQRKSFSHVEIAQKEIVGEVHKAEIREKKNQDIFNPNEGFCKVVNQQENQKLNFKEADGKHDHLLGSYNESNKMKAEEAETCINSSEGVEQKREIKDDSILLITAERVPCQAPPENQHHELMFTDEMDQQAPLSKSEGNADRLSKTVYKGTKEKVESGVPLLSKRQEHRKQETTKTLSETEKHLKKIVAFFKVDIPLNVLHEAGGDNFYQEDKNLLLDCSYELIKRKGRFKELSVHPFVKVPISSSKVNSLNHLVRQLSKEFETLRAYGRECHTGSLVEDYLPKVLERDVHHNDPHLNSMWDMGWNDSMFAFIEKDDVIRDIEREIFSGLMEEITRDLICI</sequence>
<proteinExistence type="predicted"/>